<organism evidence="1 2">
    <name type="scientific">Umezawaea endophytica</name>
    <dbReference type="NCBI Taxonomy" id="1654476"/>
    <lineage>
        <taxon>Bacteria</taxon>
        <taxon>Bacillati</taxon>
        <taxon>Actinomycetota</taxon>
        <taxon>Actinomycetes</taxon>
        <taxon>Pseudonocardiales</taxon>
        <taxon>Pseudonocardiaceae</taxon>
        <taxon>Umezawaea</taxon>
    </lineage>
</organism>
<evidence type="ECO:0000313" key="1">
    <source>
        <dbReference type="EMBL" id="MCS7481584.1"/>
    </source>
</evidence>
<dbReference type="RefSeq" id="WP_259627073.1">
    <property type="nucleotide sequence ID" value="NZ_JANYMP010000019.1"/>
</dbReference>
<dbReference type="AlphaFoldDB" id="A0A9X2VT23"/>
<protein>
    <submittedName>
        <fullName evidence="1">Uncharacterized protein</fullName>
    </submittedName>
</protein>
<reference evidence="1" key="1">
    <citation type="submission" date="2022-08" db="EMBL/GenBank/DDBJ databases">
        <authorList>
            <person name="Tistechok S."/>
            <person name="Samborskyy M."/>
            <person name="Roman I."/>
        </authorList>
    </citation>
    <scope>NUCLEOTIDE SEQUENCE</scope>
    <source>
        <strain evidence="1">DSM 103496</strain>
    </source>
</reference>
<evidence type="ECO:0000313" key="2">
    <source>
        <dbReference type="Proteomes" id="UP001141259"/>
    </source>
</evidence>
<keyword evidence="2" id="KW-1185">Reference proteome</keyword>
<dbReference type="EMBL" id="JANYMP010000019">
    <property type="protein sequence ID" value="MCS7481584.1"/>
    <property type="molecule type" value="Genomic_DNA"/>
</dbReference>
<comment type="caution">
    <text evidence="1">The sequence shown here is derived from an EMBL/GenBank/DDBJ whole genome shotgun (WGS) entry which is preliminary data.</text>
</comment>
<gene>
    <name evidence="1" type="ORF">NZH93_32415</name>
</gene>
<name>A0A9X2VT23_9PSEU</name>
<sequence>MRRRWWRELLADVLTGVVLAAYWLAACGAGGAAGVRAARGPEVDDERS</sequence>
<accession>A0A9X2VT23</accession>
<proteinExistence type="predicted"/>
<dbReference type="Proteomes" id="UP001141259">
    <property type="component" value="Unassembled WGS sequence"/>
</dbReference>
<dbReference type="PROSITE" id="PS51257">
    <property type="entry name" value="PROKAR_LIPOPROTEIN"/>
    <property type="match status" value="1"/>
</dbReference>